<dbReference type="EMBL" id="MU006611">
    <property type="protein sequence ID" value="KAF2742294.1"/>
    <property type="molecule type" value="Genomic_DNA"/>
</dbReference>
<evidence type="ECO:0000313" key="3">
    <source>
        <dbReference type="EMBL" id="KAF2742294.1"/>
    </source>
</evidence>
<dbReference type="InterPro" id="IPR029058">
    <property type="entry name" value="AB_hydrolase_fold"/>
</dbReference>
<dbReference type="InterPro" id="IPR000073">
    <property type="entry name" value="AB_hydrolase_1"/>
</dbReference>
<dbReference type="GO" id="GO:0016787">
    <property type="term" value="F:hydrolase activity"/>
    <property type="evidence" value="ECO:0007669"/>
    <property type="project" value="UniProtKB-KW"/>
</dbReference>
<evidence type="ECO:0000256" key="1">
    <source>
        <dbReference type="SAM" id="Phobius"/>
    </source>
</evidence>
<gene>
    <name evidence="3" type="ORF">M011DRAFT_289792</name>
</gene>
<accession>A0A6A6UXT2</accession>
<dbReference type="OrthoDB" id="446723at2759"/>
<keyword evidence="1" id="KW-1133">Transmembrane helix</keyword>
<dbReference type="AlphaFoldDB" id="A0A6A6UXT2"/>
<dbReference type="Gene3D" id="3.40.50.1820">
    <property type="entry name" value="alpha/beta hydrolase"/>
    <property type="match status" value="1"/>
</dbReference>
<dbReference type="PANTHER" id="PTHR12277">
    <property type="entry name" value="ALPHA/BETA HYDROLASE DOMAIN-CONTAINING PROTEIN"/>
    <property type="match status" value="1"/>
</dbReference>
<evidence type="ECO:0000313" key="4">
    <source>
        <dbReference type="Proteomes" id="UP000799440"/>
    </source>
</evidence>
<proteinExistence type="predicted"/>
<organism evidence="3 4">
    <name type="scientific">Sporormia fimetaria CBS 119925</name>
    <dbReference type="NCBI Taxonomy" id="1340428"/>
    <lineage>
        <taxon>Eukaryota</taxon>
        <taxon>Fungi</taxon>
        <taxon>Dikarya</taxon>
        <taxon>Ascomycota</taxon>
        <taxon>Pezizomycotina</taxon>
        <taxon>Dothideomycetes</taxon>
        <taxon>Pleosporomycetidae</taxon>
        <taxon>Pleosporales</taxon>
        <taxon>Sporormiaceae</taxon>
        <taxon>Sporormia</taxon>
    </lineage>
</organism>
<reference evidence="3" key="1">
    <citation type="journal article" date="2020" name="Stud. Mycol.">
        <title>101 Dothideomycetes genomes: a test case for predicting lifestyles and emergence of pathogens.</title>
        <authorList>
            <person name="Haridas S."/>
            <person name="Albert R."/>
            <person name="Binder M."/>
            <person name="Bloem J."/>
            <person name="Labutti K."/>
            <person name="Salamov A."/>
            <person name="Andreopoulos B."/>
            <person name="Baker S."/>
            <person name="Barry K."/>
            <person name="Bills G."/>
            <person name="Bluhm B."/>
            <person name="Cannon C."/>
            <person name="Castanera R."/>
            <person name="Culley D."/>
            <person name="Daum C."/>
            <person name="Ezra D."/>
            <person name="Gonzalez J."/>
            <person name="Henrissat B."/>
            <person name="Kuo A."/>
            <person name="Liang C."/>
            <person name="Lipzen A."/>
            <person name="Lutzoni F."/>
            <person name="Magnuson J."/>
            <person name="Mondo S."/>
            <person name="Nolan M."/>
            <person name="Ohm R."/>
            <person name="Pangilinan J."/>
            <person name="Park H.-J."/>
            <person name="Ramirez L."/>
            <person name="Alfaro M."/>
            <person name="Sun H."/>
            <person name="Tritt A."/>
            <person name="Yoshinaga Y."/>
            <person name="Zwiers L.-H."/>
            <person name="Turgeon B."/>
            <person name="Goodwin S."/>
            <person name="Spatafora J."/>
            <person name="Crous P."/>
            <person name="Grigoriev I."/>
        </authorList>
    </citation>
    <scope>NUCLEOTIDE SEQUENCE</scope>
    <source>
        <strain evidence="3">CBS 119925</strain>
    </source>
</reference>
<keyword evidence="3" id="KW-0378">Hydrolase</keyword>
<name>A0A6A6UXT2_9PLEO</name>
<dbReference type="Proteomes" id="UP000799440">
    <property type="component" value="Unassembled WGS sequence"/>
</dbReference>
<sequence length="368" mass="40750">MGILNTVGLILGTLSGVWIPATLLCCVPWVQKQMLYLHWLTLWPGKWLEEPERAGFLRAYARDAQEFIDEKTGADRDIKERLAFKLLREDPEARLLIYCRSWPQRRRTEEYRSYAAGASDRVFVLSFDYRGFGKSSGTPSEAGLLTDGIAAVEWAMEVAGVPAKRIVLLGHSLGTAVTVGVAHHFGTRSDPIVFAGVVLCAAFTNAGNAFSSYGLADIVPVLAPVNLFPAFQKWFSRRMCDPWPTDARLAQLVRHAEDVNLHLRLVFVHAQDDMTMPSKQTEALFLTAVRAAAADQTLDPSPDQPLPGLKTQAVDLGEAGSEEIWRAGKTSITKLIAKHGDHSTMMKWSPISLAVLQCFELTDLRAMR</sequence>
<keyword evidence="1" id="KW-0472">Membrane</keyword>
<protein>
    <submittedName>
        <fullName evidence="3">Alpha/beta-hydrolase</fullName>
    </submittedName>
</protein>
<dbReference type="Pfam" id="PF12697">
    <property type="entry name" value="Abhydrolase_6"/>
    <property type="match status" value="1"/>
</dbReference>
<keyword evidence="4" id="KW-1185">Reference proteome</keyword>
<dbReference type="SUPFAM" id="SSF53474">
    <property type="entry name" value="alpha/beta-Hydrolases"/>
    <property type="match status" value="1"/>
</dbReference>
<feature type="domain" description="AB hydrolase-1" evidence="2">
    <location>
        <begin position="111"/>
        <end position="256"/>
    </location>
</feature>
<dbReference type="PANTHER" id="PTHR12277:SF81">
    <property type="entry name" value="PROTEIN ABHD13"/>
    <property type="match status" value="1"/>
</dbReference>
<evidence type="ECO:0000259" key="2">
    <source>
        <dbReference type="Pfam" id="PF12697"/>
    </source>
</evidence>
<feature type="transmembrane region" description="Helical" evidence="1">
    <location>
        <begin position="6"/>
        <end position="30"/>
    </location>
</feature>
<keyword evidence="1" id="KW-0812">Transmembrane</keyword>